<gene>
    <name evidence="1" type="ORF">O1611_g2963</name>
</gene>
<reference evidence="1" key="1">
    <citation type="submission" date="2022-12" db="EMBL/GenBank/DDBJ databases">
        <title>Genome Sequence of Lasiodiplodia mahajangana.</title>
        <authorList>
            <person name="Buettner E."/>
        </authorList>
    </citation>
    <scope>NUCLEOTIDE SEQUENCE</scope>
    <source>
        <strain evidence="1">VT137</strain>
    </source>
</reference>
<evidence type="ECO:0000313" key="2">
    <source>
        <dbReference type="Proteomes" id="UP001153332"/>
    </source>
</evidence>
<comment type="caution">
    <text evidence="1">The sequence shown here is derived from an EMBL/GenBank/DDBJ whole genome shotgun (WGS) entry which is preliminary data.</text>
</comment>
<proteinExistence type="predicted"/>
<evidence type="ECO:0000313" key="1">
    <source>
        <dbReference type="EMBL" id="KAJ8130662.1"/>
    </source>
</evidence>
<sequence length="315" mass="33647">MVYVVLITGVNKGIGKGFAQAYLSRPNHLVIGSIRDTATASSQAEELQSFPAAEGSKLLLVKIESTSPTDAGSAIQTVKDAGVDHLDLVIANAGGSPLPTTPIESVDAQEMTTVYQVNAVGPLMLYQACRPLLQKAQCPKWISISTGGASMALMGEIHSWDGSSYAAAKASLNWITRAIHCSQELIIAAVLNPGLVQTEPGNWIAKKWGLEKATYTVEESVTGMMKIIDGATRQRTSGKFLRFSGEELPCDPEELEITESGRVSVKIPWDSATGPSQGYKTTFWASPSGEPKNYKCSCVDTGSSTNSNHNHIDKN</sequence>
<accession>A0ACC2JTS2</accession>
<dbReference type="Proteomes" id="UP001153332">
    <property type="component" value="Unassembled WGS sequence"/>
</dbReference>
<protein>
    <submittedName>
        <fullName evidence="1">Uncharacterized protein</fullName>
    </submittedName>
</protein>
<name>A0ACC2JTS2_9PEZI</name>
<organism evidence="1 2">
    <name type="scientific">Lasiodiplodia mahajangana</name>
    <dbReference type="NCBI Taxonomy" id="1108764"/>
    <lineage>
        <taxon>Eukaryota</taxon>
        <taxon>Fungi</taxon>
        <taxon>Dikarya</taxon>
        <taxon>Ascomycota</taxon>
        <taxon>Pezizomycotina</taxon>
        <taxon>Dothideomycetes</taxon>
        <taxon>Dothideomycetes incertae sedis</taxon>
        <taxon>Botryosphaeriales</taxon>
        <taxon>Botryosphaeriaceae</taxon>
        <taxon>Lasiodiplodia</taxon>
    </lineage>
</organism>
<keyword evidence="2" id="KW-1185">Reference proteome</keyword>
<dbReference type="EMBL" id="JAPUUL010000449">
    <property type="protein sequence ID" value="KAJ8130662.1"/>
    <property type="molecule type" value="Genomic_DNA"/>
</dbReference>